<evidence type="ECO:0000313" key="2">
    <source>
        <dbReference type="Proteomes" id="UP001056120"/>
    </source>
</evidence>
<dbReference type="EMBL" id="CM042043">
    <property type="protein sequence ID" value="KAI3696191.1"/>
    <property type="molecule type" value="Genomic_DNA"/>
</dbReference>
<keyword evidence="2" id="KW-1185">Reference proteome</keyword>
<reference evidence="2" key="1">
    <citation type="journal article" date="2022" name="Mol. Ecol. Resour.">
        <title>The genomes of chicory, endive, great burdock and yacon provide insights into Asteraceae palaeo-polyploidization history and plant inulin production.</title>
        <authorList>
            <person name="Fan W."/>
            <person name="Wang S."/>
            <person name="Wang H."/>
            <person name="Wang A."/>
            <person name="Jiang F."/>
            <person name="Liu H."/>
            <person name="Zhao H."/>
            <person name="Xu D."/>
            <person name="Zhang Y."/>
        </authorList>
    </citation>
    <scope>NUCLEOTIDE SEQUENCE [LARGE SCALE GENOMIC DNA]</scope>
    <source>
        <strain evidence="2">cv. Yunnan</strain>
    </source>
</reference>
<protein>
    <submittedName>
        <fullName evidence="1">Uncharacterized protein</fullName>
    </submittedName>
</protein>
<proteinExistence type="predicted"/>
<gene>
    <name evidence="1" type="ORF">L1987_79201</name>
</gene>
<accession>A0ACB8ZFU9</accession>
<reference evidence="1 2" key="2">
    <citation type="journal article" date="2022" name="Mol. Ecol. Resour.">
        <title>The genomes of chicory, endive, great burdock and yacon provide insights into Asteraceae paleo-polyploidization history and plant inulin production.</title>
        <authorList>
            <person name="Fan W."/>
            <person name="Wang S."/>
            <person name="Wang H."/>
            <person name="Wang A."/>
            <person name="Jiang F."/>
            <person name="Liu H."/>
            <person name="Zhao H."/>
            <person name="Xu D."/>
            <person name="Zhang Y."/>
        </authorList>
    </citation>
    <scope>NUCLEOTIDE SEQUENCE [LARGE SCALE GENOMIC DNA]</scope>
    <source>
        <strain evidence="2">cv. Yunnan</strain>
        <tissue evidence="1">Leaves</tissue>
    </source>
</reference>
<organism evidence="1 2">
    <name type="scientific">Smallanthus sonchifolius</name>
    <dbReference type="NCBI Taxonomy" id="185202"/>
    <lineage>
        <taxon>Eukaryota</taxon>
        <taxon>Viridiplantae</taxon>
        <taxon>Streptophyta</taxon>
        <taxon>Embryophyta</taxon>
        <taxon>Tracheophyta</taxon>
        <taxon>Spermatophyta</taxon>
        <taxon>Magnoliopsida</taxon>
        <taxon>eudicotyledons</taxon>
        <taxon>Gunneridae</taxon>
        <taxon>Pentapetalae</taxon>
        <taxon>asterids</taxon>
        <taxon>campanulids</taxon>
        <taxon>Asterales</taxon>
        <taxon>Asteraceae</taxon>
        <taxon>Asteroideae</taxon>
        <taxon>Heliantheae alliance</taxon>
        <taxon>Millerieae</taxon>
        <taxon>Smallanthus</taxon>
    </lineage>
</organism>
<evidence type="ECO:0000313" key="1">
    <source>
        <dbReference type="EMBL" id="KAI3696191.1"/>
    </source>
</evidence>
<comment type="caution">
    <text evidence="1">The sequence shown here is derived from an EMBL/GenBank/DDBJ whole genome shotgun (WGS) entry which is preliminary data.</text>
</comment>
<sequence length="222" mass="25635">MEEYYYNLVTKYEDFTSHFPQNFSSFEPNISSAIESNSNIMYGHHQTRVPVVNFSPSIRCNNSSTSEETDEGHMIINERKHRRMVSNRESARRSRVRKQRQLDELGAQVTRLRNENRGLMVKLNQFLESHEKVVQENDKLKKESLELKKLVSEAQLDNTYTTLGDLGLFRDLHDDDDDDDHDGYGYDHDLAVLTPCTTAHLRAQSSNRSKVASTTFDSSTLL</sequence>
<name>A0ACB8ZFU9_9ASTR</name>
<dbReference type="Proteomes" id="UP001056120">
    <property type="component" value="Linkage Group LG26"/>
</dbReference>